<gene>
    <name evidence="5" type="ORF">C6V83_08800</name>
</gene>
<evidence type="ECO:0000313" key="5">
    <source>
        <dbReference type="EMBL" id="AVM02123.1"/>
    </source>
</evidence>
<keyword evidence="2" id="KW-0285">Flavoprotein</keyword>
<sequence>MTALLLNPSSADYSQFDPETRRLLRATIDFFEGYGKQRLLQADLHAEWVADFLEFQKRERLFATFLTPAAYAGGDENRRWDGARNAALSEILGFYGLAYWYAEQVTILGLGPVWMSDNEAAKAKAARQLADGEVMAFGLSEREHGADVYSTDMILTPTGGAGGEPDGFTASGVKYYIGNGNVAGTVSVFGRRGDVDGPDGYVFFAVDSRHPAYRLIDNVVHGQMYVSTFELDEYPVGPDAILHTGPEAFAAALNTVNVGKFNLCHGSIGMCEHSLYEAITHSNNRILYGNPVTVFSHVQGNFVDAYARLSAMKLFSDRAVDYFRSASRDDRRYLLFNPVTKSKVTSEGETVMTLLLDVVAAKGYEKNTYFHQANRFIGWLPRLEGTVHVNVAQILKFMPNYLFDPAEYPEIGRRLDPADDAFFFAQGPVGGAGKVCFADWTAPYQARADVPNVAVFYEQATALKALLTTAPPSAEQQKDLDFVLTVGHLFTLIVYGQLILEQAALIGLDDDLLDRIFDFQIRDFSGYAVDLYGKPSATPEQQQWALGAVRRPVADTGVFDRVWQQVQALDGAYTMPS</sequence>
<dbReference type="InterPro" id="IPR036250">
    <property type="entry name" value="AcylCo_DH-like_C"/>
</dbReference>
<name>A0A2S0KKC7_9ACTN</name>
<protein>
    <submittedName>
        <fullName evidence="5">Acyl-CoA dehydrogenase</fullName>
    </submittedName>
</protein>
<evidence type="ECO:0000313" key="6">
    <source>
        <dbReference type="Proteomes" id="UP000239814"/>
    </source>
</evidence>
<dbReference type="Pfam" id="PF00441">
    <property type="entry name" value="Acyl-CoA_dh_1"/>
    <property type="match status" value="1"/>
</dbReference>
<dbReference type="SUPFAM" id="SSF47203">
    <property type="entry name" value="Acyl-CoA dehydrogenase C-terminal domain-like"/>
    <property type="match status" value="1"/>
</dbReference>
<evidence type="ECO:0000256" key="2">
    <source>
        <dbReference type="ARBA" id="ARBA00022630"/>
    </source>
</evidence>
<dbReference type="InterPro" id="IPR046373">
    <property type="entry name" value="Acyl-CoA_Oxase/DH_mid-dom_sf"/>
</dbReference>
<dbReference type="PANTHER" id="PTHR43884:SF19">
    <property type="entry name" value="ACYL-COA DEHYDROGENASE FADE4-RELATED"/>
    <property type="match status" value="1"/>
</dbReference>
<dbReference type="PANTHER" id="PTHR43884">
    <property type="entry name" value="ACYL-COA DEHYDROGENASE"/>
    <property type="match status" value="1"/>
</dbReference>
<keyword evidence="3" id="KW-0274">FAD</keyword>
<dbReference type="GO" id="GO:0005886">
    <property type="term" value="C:plasma membrane"/>
    <property type="evidence" value="ECO:0007669"/>
    <property type="project" value="TreeGrafter"/>
</dbReference>
<feature type="domain" description="Acyl-CoA dehydrogenase/oxidase C-terminal" evidence="4">
    <location>
        <begin position="249"/>
        <end position="396"/>
    </location>
</feature>
<dbReference type="Proteomes" id="UP000239814">
    <property type="component" value="Chromosome"/>
</dbReference>
<dbReference type="GO" id="GO:0003995">
    <property type="term" value="F:acyl-CoA dehydrogenase activity"/>
    <property type="evidence" value="ECO:0007669"/>
    <property type="project" value="TreeGrafter"/>
</dbReference>
<dbReference type="OrthoDB" id="5427839at2"/>
<proteinExistence type="inferred from homology"/>
<dbReference type="EMBL" id="CP027433">
    <property type="protein sequence ID" value="AVM02123.1"/>
    <property type="molecule type" value="Genomic_DNA"/>
</dbReference>
<comment type="similarity">
    <text evidence="1">Belongs to the acyl-CoA dehydrogenase family.</text>
</comment>
<keyword evidence="6" id="KW-1185">Reference proteome</keyword>
<reference evidence="5 6" key="1">
    <citation type="submission" date="2018-03" db="EMBL/GenBank/DDBJ databases">
        <title>Characteristics and genome of n-alkane degrading marine bacteria Gordonia iterans isolated from crude oil contaminated in Tae-an, South Korea.</title>
        <authorList>
            <person name="Lee S.-S."/>
            <person name="Kim H."/>
        </authorList>
    </citation>
    <scope>NUCLEOTIDE SEQUENCE [LARGE SCALE GENOMIC DNA]</scope>
    <source>
        <strain evidence="5 6">Co17</strain>
    </source>
</reference>
<dbReference type="KEGG" id="git:C6V83_08800"/>
<dbReference type="RefSeq" id="WP_105943826.1">
    <property type="nucleotide sequence ID" value="NZ_CP027433.1"/>
</dbReference>
<dbReference type="Gene3D" id="1.20.140.10">
    <property type="entry name" value="Butyryl-CoA Dehydrogenase, subunit A, domain 3"/>
    <property type="match status" value="1"/>
</dbReference>
<accession>A0A2S0KKC7</accession>
<dbReference type="InterPro" id="IPR009100">
    <property type="entry name" value="AcylCoA_DH/oxidase_NM_dom_sf"/>
</dbReference>
<dbReference type="SUPFAM" id="SSF56645">
    <property type="entry name" value="Acyl-CoA dehydrogenase NM domain-like"/>
    <property type="match status" value="1"/>
</dbReference>
<evidence type="ECO:0000256" key="1">
    <source>
        <dbReference type="ARBA" id="ARBA00009347"/>
    </source>
</evidence>
<dbReference type="Gene3D" id="2.40.110.10">
    <property type="entry name" value="Butyryl-CoA Dehydrogenase, subunit A, domain 2"/>
    <property type="match status" value="1"/>
</dbReference>
<dbReference type="AlphaFoldDB" id="A0A2S0KKC7"/>
<evidence type="ECO:0000256" key="3">
    <source>
        <dbReference type="ARBA" id="ARBA00022827"/>
    </source>
</evidence>
<organism evidence="5 6">
    <name type="scientific">Gordonia iterans</name>
    <dbReference type="NCBI Taxonomy" id="1004901"/>
    <lineage>
        <taxon>Bacteria</taxon>
        <taxon>Bacillati</taxon>
        <taxon>Actinomycetota</taxon>
        <taxon>Actinomycetes</taxon>
        <taxon>Mycobacteriales</taxon>
        <taxon>Gordoniaceae</taxon>
        <taxon>Gordonia</taxon>
    </lineage>
</organism>
<evidence type="ECO:0000259" key="4">
    <source>
        <dbReference type="Pfam" id="PF00441"/>
    </source>
</evidence>
<dbReference type="InterPro" id="IPR009075">
    <property type="entry name" value="AcylCo_DH/oxidase_C"/>
</dbReference>